<evidence type="ECO:0000313" key="3">
    <source>
        <dbReference type="Proteomes" id="UP001649381"/>
    </source>
</evidence>
<sequence>MKRVERLMIKLIICQFIFMIIAQWILFDTDLKTYLNRVYQYEGIHKGQVGETVETIDRSSDLWYDESVKK</sequence>
<name>A0ABS9H0Y8_9BACL</name>
<reference evidence="2 3" key="1">
    <citation type="submission" date="2022-01" db="EMBL/GenBank/DDBJ databases">
        <title>Alkalihalobacillus sp. EGI L200015, a novel bacterium isolated from a salt lake sediment.</title>
        <authorList>
            <person name="Gao L."/>
            <person name="Fang B.-Z."/>
            <person name="Li W.-J."/>
        </authorList>
    </citation>
    <scope>NUCLEOTIDE SEQUENCE [LARGE SCALE GENOMIC DNA]</scope>
    <source>
        <strain evidence="2 3">KCTC 12718</strain>
    </source>
</reference>
<evidence type="ECO:0000313" key="2">
    <source>
        <dbReference type="EMBL" id="MCF6137595.1"/>
    </source>
</evidence>
<protein>
    <submittedName>
        <fullName evidence="2">YpfB family protein</fullName>
    </submittedName>
</protein>
<dbReference type="RefSeq" id="WP_236333311.1">
    <property type="nucleotide sequence ID" value="NZ_JAKIJS010000001.1"/>
</dbReference>
<evidence type="ECO:0000256" key="1">
    <source>
        <dbReference type="SAM" id="Phobius"/>
    </source>
</evidence>
<keyword evidence="1" id="KW-0472">Membrane</keyword>
<accession>A0ABS9H0Y8</accession>
<keyword evidence="3" id="KW-1185">Reference proteome</keyword>
<comment type="caution">
    <text evidence="2">The sequence shown here is derived from an EMBL/GenBank/DDBJ whole genome shotgun (WGS) entry which is preliminary data.</text>
</comment>
<gene>
    <name evidence="2" type="ORF">L2716_07625</name>
</gene>
<proteinExistence type="predicted"/>
<dbReference type="Proteomes" id="UP001649381">
    <property type="component" value="Unassembled WGS sequence"/>
</dbReference>
<feature type="transmembrane region" description="Helical" evidence="1">
    <location>
        <begin position="7"/>
        <end position="27"/>
    </location>
</feature>
<keyword evidence="1" id="KW-1133">Transmembrane helix</keyword>
<dbReference type="InterPro" id="IPR035281">
    <property type="entry name" value="DUF5359"/>
</dbReference>
<dbReference type="EMBL" id="JAKIJS010000001">
    <property type="protein sequence ID" value="MCF6137595.1"/>
    <property type="molecule type" value="Genomic_DNA"/>
</dbReference>
<organism evidence="2 3">
    <name type="scientific">Pseudalkalibacillus berkeleyi</name>
    <dbReference type="NCBI Taxonomy" id="1069813"/>
    <lineage>
        <taxon>Bacteria</taxon>
        <taxon>Bacillati</taxon>
        <taxon>Bacillota</taxon>
        <taxon>Bacilli</taxon>
        <taxon>Bacillales</taxon>
        <taxon>Fictibacillaceae</taxon>
        <taxon>Pseudalkalibacillus</taxon>
    </lineage>
</organism>
<keyword evidence="1" id="KW-0812">Transmembrane</keyword>
<dbReference type="Pfam" id="PF17313">
    <property type="entry name" value="DUF5359"/>
    <property type="match status" value="1"/>
</dbReference>